<dbReference type="PANTHER" id="PTHR34201">
    <property type="entry name" value="GLYCINE-RICH PROTEIN"/>
    <property type="match status" value="1"/>
</dbReference>
<name>A0AAV6MBM4_9ROSI</name>
<keyword evidence="3" id="KW-1185">Reference proteome</keyword>
<dbReference type="InterPro" id="IPR053288">
    <property type="entry name" value="TGD_Bridge_Protein"/>
</dbReference>
<evidence type="ECO:0000313" key="2">
    <source>
        <dbReference type="EMBL" id="KAG6578355.1"/>
    </source>
</evidence>
<keyword evidence="1" id="KW-0812">Transmembrane</keyword>
<gene>
    <name evidence="2" type="ORF">SDJN03_22803</name>
</gene>
<protein>
    <submittedName>
        <fullName evidence="2">Uncharacterized protein</fullName>
    </submittedName>
</protein>
<proteinExistence type="predicted"/>
<feature type="transmembrane region" description="Helical" evidence="1">
    <location>
        <begin position="81"/>
        <end position="100"/>
    </location>
</feature>
<sequence>MKSDSNSPWKWNTAITNNFHTKADHHHFSLPNIFDANRRNAKQPPPLVLDAGGGAGVGCGVGLGFGLVGGIGHGGASPWNHLHLVFGLGLGCGVGLGLGIGKGIGYGISFDSLDSYFSDHKPNPRQKPPLIQI</sequence>
<feature type="non-terminal residue" evidence="2">
    <location>
        <position position="1"/>
    </location>
</feature>
<feature type="transmembrane region" description="Helical" evidence="1">
    <location>
        <begin position="47"/>
        <end position="69"/>
    </location>
</feature>
<dbReference type="AlphaFoldDB" id="A0AAV6MBM4"/>
<organism evidence="2 3">
    <name type="scientific">Cucurbita argyrosperma subsp. sororia</name>
    <dbReference type="NCBI Taxonomy" id="37648"/>
    <lineage>
        <taxon>Eukaryota</taxon>
        <taxon>Viridiplantae</taxon>
        <taxon>Streptophyta</taxon>
        <taxon>Embryophyta</taxon>
        <taxon>Tracheophyta</taxon>
        <taxon>Spermatophyta</taxon>
        <taxon>Magnoliopsida</taxon>
        <taxon>eudicotyledons</taxon>
        <taxon>Gunneridae</taxon>
        <taxon>Pentapetalae</taxon>
        <taxon>rosids</taxon>
        <taxon>fabids</taxon>
        <taxon>Cucurbitales</taxon>
        <taxon>Cucurbitaceae</taxon>
        <taxon>Cucurbiteae</taxon>
        <taxon>Cucurbita</taxon>
    </lineage>
</organism>
<dbReference type="EMBL" id="JAGKQH010000015">
    <property type="protein sequence ID" value="KAG6578355.1"/>
    <property type="molecule type" value="Genomic_DNA"/>
</dbReference>
<comment type="caution">
    <text evidence="2">The sequence shown here is derived from an EMBL/GenBank/DDBJ whole genome shotgun (WGS) entry which is preliminary data.</text>
</comment>
<keyword evidence="1" id="KW-1133">Transmembrane helix</keyword>
<evidence type="ECO:0000313" key="3">
    <source>
        <dbReference type="Proteomes" id="UP000685013"/>
    </source>
</evidence>
<dbReference type="Proteomes" id="UP000685013">
    <property type="component" value="Chromosome 15"/>
</dbReference>
<dbReference type="PANTHER" id="PTHR34201:SF6">
    <property type="entry name" value="GLYCINE-RICH PROTEIN"/>
    <property type="match status" value="1"/>
</dbReference>
<reference evidence="2 3" key="1">
    <citation type="journal article" date="2021" name="Hortic Res">
        <title>The domestication of Cucurbita argyrosperma as revealed by the genome of its wild relative.</title>
        <authorList>
            <person name="Barrera-Redondo J."/>
            <person name="Sanchez-de la Vega G."/>
            <person name="Aguirre-Liguori J.A."/>
            <person name="Castellanos-Morales G."/>
            <person name="Gutierrez-Guerrero Y.T."/>
            <person name="Aguirre-Dugua X."/>
            <person name="Aguirre-Planter E."/>
            <person name="Tenaillon M.I."/>
            <person name="Lira-Saade R."/>
            <person name="Eguiarte L.E."/>
        </authorList>
    </citation>
    <scope>NUCLEOTIDE SEQUENCE [LARGE SCALE GENOMIC DNA]</scope>
    <source>
        <strain evidence="2">JBR-2021</strain>
    </source>
</reference>
<accession>A0AAV6MBM4</accession>
<evidence type="ECO:0000256" key="1">
    <source>
        <dbReference type="SAM" id="Phobius"/>
    </source>
</evidence>
<keyword evidence="1" id="KW-0472">Membrane</keyword>